<organism evidence="4 5">
    <name type="scientific">Lentzea fradiae</name>
    <dbReference type="NCBI Taxonomy" id="200378"/>
    <lineage>
        <taxon>Bacteria</taxon>
        <taxon>Bacillati</taxon>
        <taxon>Actinomycetota</taxon>
        <taxon>Actinomycetes</taxon>
        <taxon>Pseudonocardiales</taxon>
        <taxon>Pseudonocardiaceae</taxon>
        <taxon>Lentzea</taxon>
    </lineage>
</organism>
<sequence>MRIGELSKRTCVSVRALRYYEEQGLLVSERSASGQRRYGDDAVARVQFIQQLYAAGISSASIAEMLPCIATGVASPEVLARLHGHRASVVKQIEDLRATLRQLDRVMDGATRSAESGTPCPPRYHEQDGARPMAEASAGSRA</sequence>
<dbReference type="RefSeq" id="WP_090050143.1">
    <property type="nucleotide sequence ID" value="NZ_FNCC01000006.1"/>
</dbReference>
<dbReference type="STRING" id="200378.SAMN05216553_106419"/>
<dbReference type="InterPro" id="IPR009061">
    <property type="entry name" value="DNA-bd_dom_put_sf"/>
</dbReference>
<dbReference type="PANTHER" id="PTHR30204">
    <property type="entry name" value="REDOX-CYCLING DRUG-SENSING TRANSCRIPTIONAL ACTIVATOR SOXR"/>
    <property type="match status" value="1"/>
</dbReference>
<feature type="domain" description="HTH merR-type" evidence="3">
    <location>
        <begin position="1"/>
        <end position="68"/>
    </location>
</feature>
<name>A0A1G7SRG4_9PSEU</name>
<dbReference type="Pfam" id="PF13411">
    <property type="entry name" value="MerR_1"/>
    <property type="match status" value="1"/>
</dbReference>
<protein>
    <submittedName>
        <fullName evidence="4">DNA-binding transcriptional regulator, MerR family</fullName>
    </submittedName>
</protein>
<evidence type="ECO:0000259" key="3">
    <source>
        <dbReference type="PROSITE" id="PS50937"/>
    </source>
</evidence>
<dbReference type="OrthoDB" id="5296483at2"/>
<dbReference type="SMART" id="SM00422">
    <property type="entry name" value="HTH_MERR"/>
    <property type="match status" value="1"/>
</dbReference>
<dbReference type="SUPFAM" id="SSF46955">
    <property type="entry name" value="Putative DNA-binding domain"/>
    <property type="match status" value="1"/>
</dbReference>
<dbReference type="PROSITE" id="PS50937">
    <property type="entry name" value="HTH_MERR_2"/>
    <property type="match status" value="1"/>
</dbReference>
<dbReference type="GO" id="GO:0003700">
    <property type="term" value="F:DNA-binding transcription factor activity"/>
    <property type="evidence" value="ECO:0007669"/>
    <property type="project" value="InterPro"/>
</dbReference>
<evidence type="ECO:0000313" key="5">
    <source>
        <dbReference type="Proteomes" id="UP000199623"/>
    </source>
</evidence>
<reference evidence="5" key="1">
    <citation type="submission" date="2016-10" db="EMBL/GenBank/DDBJ databases">
        <authorList>
            <person name="Varghese N."/>
            <person name="Submissions S."/>
        </authorList>
    </citation>
    <scope>NUCLEOTIDE SEQUENCE [LARGE SCALE GENOMIC DNA]</scope>
    <source>
        <strain evidence="5">CGMCC 4.3506</strain>
    </source>
</reference>
<keyword evidence="1 4" id="KW-0238">DNA-binding</keyword>
<dbReference type="CDD" id="cd01282">
    <property type="entry name" value="HTH_MerR-like_sg3"/>
    <property type="match status" value="1"/>
</dbReference>
<keyword evidence="5" id="KW-1185">Reference proteome</keyword>
<accession>A0A1G7SRG4</accession>
<evidence type="ECO:0000256" key="1">
    <source>
        <dbReference type="ARBA" id="ARBA00023125"/>
    </source>
</evidence>
<dbReference type="Proteomes" id="UP000199623">
    <property type="component" value="Unassembled WGS sequence"/>
</dbReference>
<dbReference type="Gene3D" id="1.10.1660.10">
    <property type="match status" value="1"/>
</dbReference>
<dbReference type="GO" id="GO:0003677">
    <property type="term" value="F:DNA binding"/>
    <property type="evidence" value="ECO:0007669"/>
    <property type="project" value="UniProtKB-KW"/>
</dbReference>
<dbReference type="InterPro" id="IPR000551">
    <property type="entry name" value="MerR-type_HTH_dom"/>
</dbReference>
<evidence type="ECO:0000256" key="2">
    <source>
        <dbReference type="SAM" id="MobiDB-lite"/>
    </source>
</evidence>
<evidence type="ECO:0000313" key="4">
    <source>
        <dbReference type="EMBL" id="SDG25561.1"/>
    </source>
</evidence>
<dbReference type="AlphaFoldDB" id="A0A1G7SRG4"/>
<proteinExistence type="predicted"/>
<dbReference type="EMBL" id="FNCC01000006">
    <property type="protein sequence ID" value="SDG25561.1"/>
    <property type="molecule type" value="Genomic_DNA"/>
</dbReference>
<feature type="region of interest" description="Disordered" evidence="2">
    <location>
        <begin position="107"/>
        <end position="142"/>
    </location>
</feature>
<dbReference type="InterPro" id="IPR047057">
    <property type="entry name" value="MerR_fam"/>
</dbReference>
<dbReference type="PRINTS" id="PR00040">
    <property type="entry name" value="HTHMERR"/>
</dbReference>
<dbReference type="PANTHER" id="PTHR30204:SF97">
    <property type="entry name" value="MERR FAMILY REGULATORY PROTEIN"/>
    <property type="match status" value="1"/>
</dbReference>
<gene>
    <name evidence="4" type="ORF">SAMN05216553_106419</name>
</gene>